<dbReference type="RefSeq" id="WP_109940586.1">
    <property type="nucleotide sequence ID" value="NZ_CP176366.1"/>
</dbReference>
<keyword evidence="1" id="KW-1133">Transmembrane helix</keyword>
<keyword evidence="1" id="KW-0472">Membrane</keyword>
<feature type="transmembrane region" description="Helical" evidence="1">
    <location>
        <begin position="6"/>
        <end position="26"/>
    </location>
</feature>
<keyword evidence="3" id="KW-1185">Reference proteome</keyword>
<keyword evidence="1" id="KW-0812">Transmembrane</keyword>
<sequence length="106" mass="11571">MNEIVEFLKLAFAILLPIALYILAGYYASNAQWCTRKILVAVVTGLVIGVYGLTQGIDVNESWITLAFASAPALGAMYLIDRAAKGFAKRAGIEWLYTDEPIGEEI</sequence>
<proteinExistence type="predicted"/>
<organism evidence="2 3">
    <name type="scientific">Methanospirillum stamsii</name>
    <dbReference type="NCBI Taxonomy" id="1277351"/>
    <lineage>
        <taxon>Archaea</taxon>
        <taxon>Methanobacteriati</taxon>
        <taxon>Methanobacteriota</taxon>
        <taxon>Stenosarchaea group</taxon>
        <taxon>Methanomicrobia</taxon>
        <taxon>Methanomicrobiales</taxon>
        <taxon>Methanospirillaceae</taxon>
        <taxon>Methanospirillum</taxon>
    </lineage>
</organism>
<evidence type="ECO:0000256" key="1">
    <source>
        <dbReference type="SAM" id="Phobius"/>
    </source>
</evidence>
<evidence type="ECO:0000313" key="3">
    <source>
        <dbReference type="Proteomes" id="UP000245934"/>
    </source>
</evidence>
<dbReference type="EMBL" id="QGMZ01000015">
    <property type="protein sequence ID" value="PWR74823.1"/>
    <property type="molecule type" value="Genomic_DNA"/>
</dbReference>
<name>A0A2V2NHL9_9EURY</name>
<evidence type="ECO:0000313" key="2">
    <source>
        <dbReference type="EMBL" id="PWR74823.1"/>
    </source>
</evidence>
<protein>
    <submittedName>
        <fullName evidence="2">Uncharacterized protein</fullName>
    </submittedName>
</protein>
<reference evidence="2 3" key="1">
    <citation type="submission" date="2018-05" db="EMBL/GenBank/DDBJ databases">
        <title>Draft genome of Methanospirillum stamsii Pt1.</title>
        <authorList>
            <person name="Dueholm M.S."/>
            <person name="Nielsen P.H."/>
            <person name="Bakmann L.F."/>
            <person name="Otzen D.E."/>
        </authorList>
    </citation>
    <scope>NUCLEOTIDE SEQUENCE [LARGE SCALE GENOMIC DNA]</scope>
    <source>
        <strain evidence="2 3">Pt1</strain>
    </source>
</reference>
<feature type="transmembrane region" description="Helical" evidence="1">
    <location>
        <begin position="63"/>
        <end position="80"/>
    </location>
</feature>
<dbReference type="AlphaFoldDB" id="A0A2V2NHL9"/>
<dbReference type="GeneID" id="97610566"/>
<dbReference type="Proteomes" id="UP000245934">
    <property type="component" value="Unassembled WGS sequence"/>
</dbReference>
<accession>A0A2V2NHL9</accession>
<feature type="transmembrane region" description="Helical" evidence="1">
    <location>
        <begin position="38"/>
        <end position="57"/>
    </location>
</feature>
<gene>
    <name evidence="2" type="ORF">DLD82_07965</name>
</gene>
<comment type="caution">
    <text evidence="2">The sequence shown here is derived from an EMBL/GenBank/DDBJ whole genome shotgun (WGS) entry which is preliminary data.</text>
</comment>